<evidence type="ECO:0000313" key="3">
    <source>
        <dbReference type="Proteomes" id="UP000780801"/>
    </source>
</evidence>
<comment type="caution">
    <text evidence="2">The sequence shown here is derived from an EMBL/GenBank/DDBJ whole genome shotgun (WGS) entry which is preliminary data.</text>
</comment>
<name>A0A9P6FPB1_9FUNG</name>
<dbReference type="EMBL" id="JAABOA010002834">
    <property type="protein sequence ID" value="KAF9579348.1"/>
    <property type="molecule type" value="Genomic_DNA"/>
</dbReference>
<dbReference type="AlphaFoldDB" id="A0A9P6FPB1"/>
<proteinExistence type="predicted"/>
<feature type="region of interest" description="Disordered" evidence="1">
    <location>
        <begin position="1"/>
        <end position="23"/>
    </location>
</feature>
<feature type="compositionally biased region" description="Low complexity" evidence="1">
    <location>
        <begin position="11"/>
        <end position="20"/>
    </location>
</feature>
<reference evidence="2" key="1">
    <citation type="journal article" date="2020" name="Fungal Divers.">
        <title>Resolving the Mortierellaceae phylogeny through synthesis of multi-gene phylogenetics and phylogenomics.</title>
        <authorList>
            <person name="Vandepol N."/>
            <person name="Liber J."/>
            <person name="Desiro A."/>
            <person name="Na H."/>
            <person name="Kennedy M."/>
            <person name="Barry K."/>
            <person name="Grigoriev I.V."/>
            <person name="Miller A.N."/>
            <person name="O'Donnell K."/>
            <person name="Stajich J.E."/>
            <person name="Bonito G."/>
        </authorList>
    </citation>
    <scope>NUCLEOTIDE SEQUENCE</scope>
    <source>
        <strain evidence="2">KOD1015</strain>
    </source>
</reference>
<evidence type="ECO:0000313" key="2">
    <source>
        <dbReference type="EMBL" id="KAF9579348.1"/>
    </source>
</evidence>
<dbReference type="OrthoDB" id="2365484at2759"/>
<feature type="region of interest" description="Disordered" evidence="1">
    <location>
        <begin position="236"/>
        <end position="260"/>
    </location>
</feature>
<evidence type="ECO:0000256" key="1">
    <source>
        <dbReference type="SAM" id="MobiDB-lite"/>
    </source>
</evidence>
<sequence>MTNTEYRKRQQLQQLQQQQPRPLPEYLQSFSDSGISDARLRRFDWLHPKHYASEGSLSDDFTLSPYGTSVSSPRGDEWEIVDRGPRKSIDELWDEVFDYQQRIKVFERTSQAQDEILEAAAAAQDPDQDMMLDHSAEMDIEEEEPLLEGMTRIQMSMDTVPPWESEYQFGACCVSSANASPSFSMSLPMARSMSMSMMASPLLPALSESCSPHALGSSPSGTRPNVTVRMPSLLKKRARKGRALSESMADSGESRLSSSSAGPTYLGDTAVVMMPCSCSVTCLDRTTVYASRRGIRTDRGSARRLLQSL</sequence>
<protein>
    <submittedName>
        <fullName evidence="2">Uncharacterized protein</fullName>
    </submittedName>
</protein>
<keyword evidence="3" id="KW-1185">Reference proteome</keyword>
<organism evidence="2 3">
    <name type="scientific">Lunasporangiospora selenospora</name>
    <dbReference type="NCBI Taxonomy" id="979761"/>
    <lineage>
        <taxon>Eukaryota</taxon>
        <taxon>Fungi</taxon>
        <taxon>Fungi incertae sedis</taxon>
        <taxon>Mucoromycota</taxon>
        <taxon>Mortierellomycotina</taxon>
        <taxon>Mortierellomycetes</taxon>
        <taxon>Mortierellales</taxon>
        <taxon>Mortierellaceae</taxon>
        <taxon>Lunasporangiospora</taxon>
    </lineage>
</organism>
<gene>
    <name evidence="2" type="ORF">BGW38_004434</name>
</gene>
<dbReference type="Proteomes" id="UP000780801">
    <property type="component" value="Unassembled WGS sequence"/>
</dbReference>
<accession>A0A9P6FPB1</accession>